<accession>A0A8R1DXN9</accession>
<evidence type="ECO:0000259" key="1">
    <source>
        <dbReference type="Pfam" id="PF00646"/>
    </source>
</evidence>
<protein>
    <submittedName>
        <fullName evidence="3">FBA_2 domain-containing protein</fullName>
    </submittedName>
</protein>
<dbReference type="InterPro" id="IPR042317">
    <property type="entry name" value="She-1-like"/>
</dbReference>
<dbReference type="PANTHER" id="PTHR31006">
    <property type="entry name" value="F-BOX DOMAIN-CONTAINING PROTEIN-RELATED-RELATED"/>
    <property type="match status" value="1"/>
</dbReference>
<dbReference type="InterPro" id="IPR012885">
    <property type="entry name" value="F-box_Sdz-33"/>
</dbReference>
<name>A0A8R1DXN9_CAEJA</name>
<dbReference type="Pfam" id="PF07735">
    <property type="entry name" value="FBA_2"/>
    <property type="match status" value="1"/>
</dbReference>
<organism evidence="3 4">
    <name type="scientific">Caenorhabditis japonica</name>
    <dbReference type="NCBI Taxonomy" id="281687"/>
    <lineage>
        <taxon>Eukaryota</taxon>
        <taxon>Metazoa</taxon>
        <taxon>Ecdysozoa</taxon>
        <taxon>Nematoda</taxon>
        <taxon>Chromadorea</taxon>
        <taxon>Rhabditida</taxon>
        <taxon>Rhabditina</taxon>
        <taxon>Rhabditomorpha</taxon>
        <taxon>Rhabditoidea</taxon>
        <taxon>Rhabditidae</taxon>
        <taxon>Peloderinae</taxon>
        <taxon>Caenorhabditis</taxon>
    </lineage>
</organism>
<dbReference type="Proteomes" id="UP000005237">
    <property type="component" value="Unassembled WGS sequence"/>
</dbReference>
<dbReference type="AlphaFoldDB" id="A0A8R1DXN9"/>
<evidence type="ECO:0000259" key="2">
    <source>
        <dbReference type="Pfam" id="PF07735"/>
    </source>
</evidence>
<feature type="domain" description="F-box" evidence="1">
    <location>
        <begin position="53"/>
        <end position="94"/>
    </location>
</feature>
<dbReference type="PANTHER" id="PTHR31006:SF0">
    <property type="entry name" value="F-BOX ASSOCIATED DOMAIN-CONTAINING PROTEIN-RELATED"/>
    <property type="match status" value="1"/>
</dbReference>
<dbReference type="Pfam" id="PF00646">
    <property type="entry name" value="F-box"/>
    <property type="match status" value="1"/>
</dbReference>
<keyword evidence="4" id="KW-1185">Reference proteome</keyword>
<proteinExistence type="predicted"/>
<evidence type="ECO:0000313" key="3">
    <source>
        <dbReference type="EnsemblMetazoa" id="CJA13353.1"/>
    </source>
</evidence>
<reference evidence="4" key="1">
    <citation type="submission" date="2010-08" db="EMBL/GenBank/DDBJ databases">
        <authorList>
            <consortium name="Caenorhabditis japonica Sequencing Consortium"/>
            <person name="Wilson R.K."/>
        </authorList>
    </citation>
    <scope>NUCLEOTIDE SEQUENCE [LARGE SCALE GENOMIC DNA]</scope>
    <source>
        <strain evidence="4">DF5081</strain>
    </source>
</reference>
<dbReference type="InterPro" id="IPR001810">
    <property type="entry name" value="F-box_dom"/>
</dbReference>
<feature type="domain" description="Sdz-33 F-box" evidence="2">
    <location>
        <begin position="272"/>
        <end position="311"/>
    </location>
</feature>
<reference evidence="3" key="2">
    <citation type="submission" date="2022-06" db="UniProtKB">
        <authorList>
            <consortium name="EnsemblMetazoa"/>
        </authorList>
    </citation>
    <scope>IDENTIFICATION</scope>
    <source>
        <strain evidence="3">DF5081</strain>
    </source>
</reference>
<dbReference type="EnsemblMetazoa" id="CJA13353.1">
    <property type="protein sequence ID" value="CJA13353.1"/>
    <property type="gene ID" value="WBGene00132557"/>
</dbReference>
<sequence>MSEGDGENDDAFGFGLFADELDEAEGQERSKSKMATKKEIDSMCEFIGGLMNWPILNDDCRQKVVSFLDYKSRFALAICSKSDYELVNKTPLFIYSVDVIDNDRDHYQYDIEDVENVIVRVQFHHDYNSGKRFELIFLQLDDDTEIRWPKYVPNKRRELRKTHLKKCNYYEEAVKFAEKWIKKSNFGLSRITIEMEKYPLANSTIKSLPKCKKVRVKHSDETVLRWWLSKVPEQLDNLELLSDERDTRGLSRDFVSLPQIMNTMSFYFWCIADFSDEQFLNLKARKMSFDAVSITDDGINEFLKRWIKGKHVDNFTEALLWNTRHYDQAKILSEIEYRPWDDAFEEESRGFCEDFRRVCGRGTCFQISSKIDPYASLTLAIYEERVSIQWSGKRQIWKGETYTDYSIPRLHL</sequence>
<evidence type="ECO:0000313" key="4">
    <source>
        <dbReference type="Proteomes" id="UP000005237"/>
    </source>
</evidence>